<accession>A0A6J0JU52</accession>
<feature type="region of interest" description="Disordered" evidence="1">
    <location>
        <begin position="86"/>
        <end position="171"/>
    </location>
</feature>
<gene>
    <name evidence="3" type="primary">LOC108811057</name>
</gene>
<reference evidence="3" key="2">
    <citation type="submission" date="2025-08" db="UniProtKB">
        <authorList>
            <consortium name="RefSeq"/>
        </authorList>
    </citation>
    <scope>IDENTIFICATION</scope>
    <source>
        <tissue evidence="3">Leaf</tissue>
    </source>
</reference>
<proteinExistence type="predicted"/>
<protein>
    <submittedName>
        <fullName evidence="3">Uncharacterized protein LOC108811057</fullName>
    </submittedName>
</protein>
<dbReference type="Proteomes" id="UP000504610">
    <property type="component" value="Chromosome 6"/>
</dbReference>
<organism evidence="2 3">
    <name type="scientific">Raphanus sativus</name>
    <name type="common">Radish</name>
    <name type="synonym">Raphanus raphanistrum var. sativus</name>
    <dbReference type="NCBI Taxonomy" id="3726"/>
    <lineage>
        <taxon>Eukaryota</taxon>
        <taxon>Viridiplantae</taxon>
        <taxon>Streptophyta</taxon>
        <taxon>Embryophyta</taxon>
        <taxon>Tracheophyta</taxon>
        <taxon>Spermatophyta</taxon>
        <taxon>Magnoliopsida</taxon>
        <taxon>eudicotyledons</taxon>
        <taxon>Gunneridae</taxon>
        <taxon>Pentapetalae</taxon>
        <taxon>rosids</taxon>
        <taxon>malvids</taxon>
        <taxon>Brassicales</taxon>
        <taxon>Brassicaceae</taxon>
        <taxon>Brassiceae</taxon>
        <taxon>Raphanus</taxon>
    </lineage>
</organism>
<dbReference type="KEGG" id="rsz:108811057"/>
<keyword evidence="2" id="KW-1185">Reference proteome</keyword>
<evidence type="ECO:0000313" key="2">
    <source>
        <dbReference type="Proteomes" id="UP000504610"/>
    </source>
</evidence>
<name>A0A6J0JU52_RAPSA</name>
<evidence type="ECO:0000256" key="1">
    <source>
        <dbReference type="SAM" id="MobiDB-lite"/>
    </source>
</evidence>
<evidence type="ECO:0000313" key="3">
    <source>
        <dbReference type="RefSeq" id="XP_018438621.1"/>
    </source>
</evidence>
<reference evidence="2" key="1">
    <citation type="journal article" date="2019" name="Database">
        <title>The radish genome database (RadishGD): an integrated information resource for radish genomics.</title>
        <authorList>
            <person name="Yu H.J."/>
            <person name="Baek S."/>
            <person name="Lee Y.J."/>
            <person name="Cho A."/>
            <person name="Mun J.H."/>
        </authorList>
    </citation>
    <scope>NUCLEOTIDE SEQUENCE [LARGE SCALE GENOMIC DNA]</scope>
    <source>
        <strain evidence="2">cv. WK10039</strain>
    </source>
</reference>
<dbReference type="AlphaFoldDB" id="A0A6J0JU52"/>
<dbReference type="RefSeq" id="XP_018438621.1">
    <property type="nucleotide sequence ID" value="XM_018583119.2"/>
</dbReference>
<sequence length="171" mass="18652">MRNYLMASTGEDRSIKEQRIISSVSEVEKDHIAQKTVLQLIPPPTITSDLNRGKGFLFDNDPQPQLPVPISSEDQSAKLMSAAISAGRSTLPLPQDHASNVKGKARRRPGKYARNAQAKDKTKARVSKPVTVDSMNLLPSKRKAEEEVADAPKPSKLKASRMVPKEGPSTA</sequence>
<dbReference type="GeneID" id="108811057"/>
<dbReference type="OrthoDB" id="1113744at2759"/>